<keyword evidence="2" id="KW-1185">Reference proteome</keyword>
<evidence type="ECO:0000313" key="1">
    <source>
        <dbReference type="EMBL" id="QDV82491.1"/>
    </source>
</evidence>
<organism evidence="1 2">
    <name type="scientific">Stieleria magnilauensis</name>
    <dbReference type="NCBI Taxonomy" id="2527963"/>
    <lineage>
        <taxon>Bacteria</taxon>
        <taxon>Pseudomonadati</taxon>
        <taxon>Planctomycetota</taxon>
        <taxon>Planctomycetia</taxon>
        <taxon>Pirellulales</taxon>
        <taxon>Pirellulaceae</taxon>
        <taxon>Stieleria</taxon>
    </lineage>
</organism>
<dbReference type="EMBL" id="CP036432">
    <property type="protein sequence ID" value="QDV82491.1"/>
    <property type="molecule type" value="Genomic_DNA"/>
</dbReference>
<protein>
    <submittedName>
        <fullName evidence="1">Uncharacterized protein</fullName>
    </submittedName>
</protein>
<name>A0ABX5XM89_9BACT</name>
<accession>A0ABX5XM89</accession>
<dbReference type="Proteomes" id="UP000318081">
    <property type="component" value="Chromosome"/>
</dbReference>
<evidence type="ECO:0000313" key="2">
    <source>
        <dbReference type="Proteomes" id="UP000318081"/>
    </source>
</evidence>
<gene>
    <name evidence="1" type="ORF">TBK1r_14210</name>
</gene>
<sequence length="81" mass="8414">MQSLCSPLTTSEVFLVSGRAQALRFTIVTETPEGSRPTAKKCFKALPGACRIKSRPSLGSTKFRAVLPGGGTALTSADSLG</sequence>
<reference evidence="1 2" key="1">
    <citation type="submission" date="2019-02" db="EMBL/GenBank/DDBJ databases">
        <title>Deep-cultivation of Planctomycetes and their phenomic and genomic characterization uncovers novel biology.</title>
        <authorList>
            <person name="Wiegand S."/>
            <person name="Jogler M."/>
            <person name="Boedeker C."/>
            <person name="Pinto D."/>
            <person name="Vollmers J."/>
            <person name="Rivas-Marin E."/>
            <person name="Kohn T."/>
            <person name="Peeters S.H."/>
            <person name="Heuer A."/>
            <person name="Rast P."/>
            <person name="Oberbeckmann S."/>
            <person name="Bunk B."/>
            <person name="Jeske O."/>
            <person name="Meyerdierks A."/>
            <person name="Storesund J.E."/>
            <person name="Kallscheuer N."/>
            <person name="Luecker S."/>
            <person name="Lage O.M."/>
            <person name="Pohl T."/>
            <person name="Merkel B.J."/>
            <person name="Hornburger P."/>
            <person name="Mueller R.-W."/>
            <person name="Bruemmer F."/>
            <person name="Labrenz M."/>
            <person name="Spormann A.M."/>
            <person name="Op den Camp H."/>
            <person name="Overmann J."/>
            <person name="Amann R."/>
            <person name="Jetten M.S.M."/>
            <person name="Mascher T."/>
            <person name="Medema M.H."/>
            <person name="Devos D.P."/>
            <person name="Kaster A.-K."/>
            <person name="Ovreas L."/>
            <person name="Rohde M."/>
            <person name="Galperin M.Y."/>
            <person name="Jogler C."/>
        </authorList>
    </citation>
    <scope>NUCLEOTIDE SEQUENCE [LARGE SCALE GENOMIC DNA]</scope>
    <source>
        <strain evidence="1 2">TBK1r</strain>
    </source>
</reference>
<proteinExistence type="predicted"/>